<dbReference type="OrthoDB" id="92598at2"/>
<dbReference type="PANTHER" id="PTHR30614:SF0">
    <property type="entry name" value="L-CYSTINE TRANSPORT SYSTEM PERMEASE PROTEIN TCYL"/>
    <property type="match status" value="1"/>
</dbReference>
<name>A0A255GG15_9ACTN</name>
<dbReference type="GO" id="GO:0006865">
    <property type="term" value="P:amino acid transport"/>
    <property type="evidence" value="ECO:0007669"/>
    <property type="project" value="UniProtKB-KW"/>
</dbReference>
<feature type="transmembrane region" description="Helical" evidence="8">
    <location>
        <begin position="107"/>
        <end position="127"/>
    </location>
</feature>
<evidence type="ECO:0000259" key="9">
    <source>
        <dbReference type="PROSITE" id="PS50928"/>
    </source>
</evidence>
<dbReference type="EMBL" id="NMVO01000012">
    <property type="protein sequence ID" value="OYO14362.1"/>
    <property type="molecule type" value="Genomic_DNA"/>
</dbReference>
<dbReference type="RefSeq" id="WP_094355366.1">
    <property type="nucleotide sequence ID" value="NZ_NMVK01000002.1"/>
</dbReference>
<protein>
    <submittedName>
        <fullName evidence="10">Amino acid ABC transporter permease</fullName>
    </submittedName>
</protein>
<evidence type="ECO:0000313" key="10">
    <source>
        <dbReference type="EMBL" id="OYO14362.1"/>
    </source>
</evidence>
<keyword evidence="6 8" id="KW-1133">Transmembrane helix</keyword>
<dbReference type="FunFam" id="1.10.3720.10:FF:000006">
    <property type="entry name" value="Glutamate/aspartate ABC transporter, permease protein GltK"/>
    <property type="match status" value="1"/>
</dbReference>
<sequence length="324" mass="34964">MASSTAPPTAPDPVGIDVAAAHQPIHWGQWLGRAVALLLAAMLAHFLITNDRLEWNVVFAWFRAPSIIKALGVTLGLAAVSMVLGSLLGVVLAVMRMSHNRLLSGIAGAYIWFFRGTPLLVQLIFWYNLAALQPTLGIGVPFGGPMLVEWSTNTVITPLTAAILGLALNEAAYMAEIVRGGLLSVDHGQREAAAAYGMTPLRALRRVVLPQAMRSIVPATGNQLISMVKATSQVSVIAMSDLLYTVQSVYNRTFQTIPLLVVAVLWYLIVTSVLNVVQSFIEYHYARGSAGQQRTLAAIVMERFAGRRRPVAAPVAETEVGDQR</sequence>
<dbReference type="InterPro" id="IPR043429">
    <property type="entry name" value="ArtM/GltK/GlnP/TcyL/YhdX-like"/>
</dbReference>
<evidence type="ECO:0000256" key="4">
    <source>
        <dbReference type="ARBA" id="ARBA00022692"/>
    </source>
</evidence>
<evidence type="ECO:0000313" key="11">
    <source>
        <dbReference type="Proteomes" id="UP000215896"/>
    </source>
</evidence>
<dbReference type="PROSITE" id="PS50928">
    <property type="entry name" value="ABC_TM1"/>
    <property type="match status" value="1"/>
</dbReference>
<evidence type="ECO:0000256" key="6">
    <source>
        <dbReference type="ARBA" id="ARBA00022989"/>
    </source>
</evidence>
<keyword evidence="5" id="KW-0029">Amino-acid transport</keyword>
<keyword evidence="7 8" id="KW-0472">Membrane</keyword>
<gene>
    <name evidence="10" type="ORF">CGZ94_07025</name>
</gene>
<dbReference type="PANTHER" id="PTHR30614">
    <property type="entry name" value="MEMBRANE COMPONENT OF AMINO ACID ABC TRANSPORTER"/>
    <property type="match status" value="1"/>
</dbReference>
<evidence type="ECO:0000256" key="8">
    <source>
        <dbReference type="RuleBase" id="RU363032"/>
    </source>
</evidence>
<comment type="similarity">
    <text evidence="8">Belongs to the binding-protein-dependent transport system permease family.</text>
</comment>
<dbReference type="Gene3D" id="1.10.3720.10">
    <property type="entry name" value="MetI-like"/>
    <property type="match status" value="1"/>
</dbReference>
<dbReference type="GO" id="GO:0043190">
    <property type="term" value="C:ATP-binding cassette (ABC) transporter complex"/>
    <property type="evidence" value="ECO:0007669"/>
    <property type="project" value="InterPro"/>
</dbReference>
<proteinExistence type="inferred from homology"/>
<dbReference type="CDD" id="cd06261">
    <property type="entry name" value="TM_PBP2"/>
    <property type="match status" value="1"/>
</dbReference>
<keyword evidence="4 8" id="KW-0812">Transmembrane</keyword>
<evidence type="ECO:0000256" key="1">
    <source>
        <dbReference type="ARBA" id="ARBA00004651"/>
    </source>
</evidence>
<evidence type="ECO:0000256" key="5">
    <source>
        <dbReference type="ARBA" id="ARBA00022970"/>
    </source>
</evidence>
<dbReference type="InterPro" id="IPR010065">
    <property type="entry name" value="AA_ABC_transptr_permease_3TM"/>
</dbReference>
<dbReference type="SUPFAM" id="SSF161098">
    <property type="entry name" value="MetI-like"/>
    <property type="match status" value="1"/>
</dbReference>
<keyword evidence="11" id="KW-1185">Reference proteome</keyword>
<accession>A0A255GG15</accession>
<reference evidence="10 11" key="1">
    <citation type="submission" date="2017-07" db="EMBL/GenBank/DDBJ databases">
        <title>Draft whole genome sequences of clinical Proprionibacteriaceae strains.</title>
        <authorList>
            <person name="Bernier A.-M."/>
            <person name="Bernard K."/>
            <person name="Domingo M.-C."/>
        </authorList>
    </citation>
    <scope>NUCLEOTIDE SEQUENCE [LARGE SCALE GENOMIC DNA]</scope>
    <source>
        <strain evidence="10 11">NML 030167</strain>
    </source>
</reference>
<evidence type="ECO:0000256" key="7">
    <source>
        <dbReference type="ARBA" id="ARBA00023136"/>
    </source>
</evidence>
<dbReference type="NCBIfam" id="TIGR01726">
    <property type="entry name" value="HEQRo_perm_3TM"/>
    <property type="match status" value="1"/>
</dbReference>
<organism evidence="10 11">
    <name type="scientific">Enemella evansiae</name>
    <dbReference type="NCBI Taxonomy" id="2016499"/>
    <lineage>
        <taxon>Bacteria</taxon>
        <taxon>Bacillati</taxon>
        <taxon>Actinomycetota</taxon>
        <taxon>Actinomycetes</taxon>
        <taxon>Propionibacteriales</taxon>
        <taxon>Propionibacteriaceae</taxon>
        <taxon>Enemella</taxon>
    </lineage>
</organism>
<dbReference type="InterPro" id="IPR035906">
    <property type="entry name" value="MetI-like_sf"/>
</dbReference>
<dbReference type="Proteomes" id="UP000215896">
    <property type="component" value="Unassembled WGS sequence"/>
</dbReference>
<feature type="transmembrane region" description="Helical" evidence="8">
    <location>
        <begin position="257"/>
        <end position="277"/>
    </location>
</feature>
<keyword evidence="2 8" id="KW-0813">Transport</keyword>
<dbReference type="AlphaFoldDB" id="A0A255GG15"/>
<feature type="domain" description="ABC transmembrane type-1" evidence="9">
    <location>
        <begin position="71"/>
        <end position="278"/>
    </location>
</feature>
<dbReference type="GO" id="GO:0022857">
    <property type="term" value="F:transmembrane transporter activity"/>
    <property type="evidence" value="ECO:0007669"/>
    <property type="project" value="InterPro"/>
</dbReference>
<keyword evidence="3" id="KW-1003">Cell membrane</keyword>
<comment type="caution">
    <text evidence="10">The sequence shown here is derived from an EMBL/GenBank/DDBJ whole genome shotgun (WGS) entry which is preliminary data.</text>
</comment>
<dbReference type="Pfam" id="PF00528">
    <property type="entry name" value="BPD_transp_1"/>
    <property type="match status" value="1"/>
</dbReference>
<dbReference type="InterPro" id="IPR000515">
    <property type="entry name" value="MetI-like"/>
</dbReference>
<evidence type="ECO:0000256" key="2">
    <source>
        <dbReference type="ARBA" id="ARBA00022448"/>
    </source>
</evidence>
<feature type="transmembrane region" description="Helical" evidence="8">
    <location>
        <begin position="68"/>
        <end position="95"/>
    </location>
</feature>
<evidence type="ECO:0000256" key="3">
    <source>
        <dbReference type="ARBA" id="ARBA00022475"/>
    </source>
</evidence>
<feature type="transmembrane region" description="Helical" evidence="8">
    <location>
        <begin position="30"/>
        <end position="48"/>
    </location>
</feature>
<comment type="subcellular location">
    <subcellularLocation>
        <location evidence="1 8">Cell membrane</location>
        <topology evidence="1 8">Multi-pass membrane protein</topology>
    </subcellularLocation>
</comment>